<keyword evidence="3" id="KW-1185">Reference proteome</keyword>
<feature type="coiled-coil region" evidence="1">
    <location>
        <begin position="104"/>
        <end position="131"/>
    </location>
</feature>
<dbReference type="Proteomes" id="UP000683925">
    <property type="component" value="Unassembled WGS sequence"/>
</dbReference>
<evidence type="ECO:0000256" key="1">
    <source>
        <dbReference type="SAM" id="Coils"/>
    </source>
</evidence>
<sequence length="400" mass="47983">MTNFKLKIRCKEHKKNKLIGMCNNSSCLKDPLFCIECQKKNHSNHLQDLNNFGDLELFLEQLIYNWSIQERITRSANQKSEISEVQLEQKINEFILTNNQIQPMESVDLQLNLENNQLEKLQNQEILIQEKLELHQFQEKDQSKYHEEIVLVQYKCSKCQQCFNDPLEKIENENYCKECLKCHECNGFEPKQSVGSFFFHDDSLKISQNSVLKKEMIAYIKKYFGTRYKKADINDKSIFFQAERYPCLQLQYYSGYVIGYNHPIIKNKLKIDPNRYSLRQEQADKYLIEDLDQFERELYVYYLRCGRKPDDIPENIRMLLLFILFIFKDFNLVLNLANQQTYNYLFIEISRYYYSNAQQILKGKVEKALDFFNDRFHKTDGSIREKNVINQIKKMLPTYK</sequence>
<dbReference type="EMBL" id="CAJJDP010000080">
    <property type="protein sequence ID" value="CAD8183417.1"/>
    <property type="molecule type" value="Genomic_DNA"/>
</dbReference>
<evidence type="ECO:0000313" key="2">
    <source>
        <dbReference type="EMBL" id="CAD8183417.1"/>
    </source>
</evidence>
<dbReference type="AlphaFoldDB" id="A0A8S1W432"/>
<proteinExistence type="predicted"/>
<dbReference type="OMA" id="CHECNGF"/>
<protein>
    <submittedName>
        <fullName evidence="2">Uncharacterized protein</fullName>
    </submittedName>
</protein>
<keyword evidence="1" id="KW-0175">Coiled coil</keyword>
<gene>
    <name evidence="2" type="ORF">POCTA_138.1.T0810053</name>
</gene>
<reference evidence="2" key="1">
    <citation type="submission" date="2021-01" db="EMBL/GenBank/DDBJ databases">
        <authorList>
            <consortium name="Genoscope - CEA"/>
            <person name="William W."/>
        </authorList>
    </citation>
    <scope>NUCLEOTIDE SEQUENCE</scope>
</reference>
<evidence type="ECO:0000313" key="3">
    <source>
        <dbReference type="Proteomes" id="UP000683925"/>
    </source>
</evidence>
<dbReference type="OrthoDB" id="309724at2759"/>
<accession>A0A8S1W432</accession>
<name>A0A8S1W432_PAROT</name>
<comment type="caution">
    <text evidence="2">The sequence shown here is derived from an EMBL/GenBank/DDBJ whole genome shotgun (WGS) entry which is preliminary data.</text>
</comment>
<organism evidence="2 3">
    <name type="scientific">Paramecium octaurelia</name>
    <dbReference type="NCBI Taxonomy" id="43137"/>
    <lineage>
        <taxon>Eukaryota</taxon>
        <taxon>Sar</taxon>
        <taxon>Alveolata</taxon>
        <taxon>Ciliophora</taxon>
        <taxon>Intramacronucleata</taxon>
        <taxon>Oligohymenophorea</taxon>
        <taxon>Peniculida</taxon>
        <taxon>Parameciidae</taxon>
        <taxon>Paramecium</taxon>
    </lineage>
</organism>